<accession>A0A8E2AN54</accession>
<dbReference type="AlphaFoldDB" id="A0A8E2AN54"/>
<evidence type="ECO:0000313" key="3">
    <source>
        <dbReference type="EMBL" id="OCH87278.1"/>
    </source>
</evidence>
<dbReference type="Proteomes" id="UP000250043">
    <property type="component" value="Unassembled WGS sequence"/>
</dbReference>
<evidence type="ECO:0000256" key="1">
    <source>
        <dbReference type="SAM" id="MobiDB-lite"/>
    </source>
</evidence>
<dbReference type="EMBL" id="KV722491">
    <property type="protein sequence ID" value="OCH87278.1"/>
    <property type="molecule type" value="Genomic_DNA"/>
</dbReference>
<feature type="compositionally biased region" description="Polar residues" evidence="1">
    <location>
        <begin position="59"/>
        <end position="70"/>
    </location>
</feature>
<dbReference type="Pfam" id="PF20149">
    <property type="entry name" value="DUF6532"/>
    <property type="match status" value="1"/>
</dbReference>
<feature type="compositionally biased region" description="Acidic residues" evidence="1">
    <location>
        <begin position="420"/>
        <end position="430"/>
    </location>
</feature>
<proteinExistence type="predicted"/>
<feature type="compositionally biased region" description="Basic and acidic residues" evidence="1">
    <location>
        <begin position="134"/>
        <end position="145"/>
    </location>
</feature>
<organism evidence="3 4">
    <name type="scientific">Obba rivulosa</name>
    <dbReference type="NCBI Taxonomy" id="1052685"/>
    <lineage>
        <taxon>Eukaryota</taxon>
        <taxon>Fungi</taxon>
        <taxon>Dikarya</taxon>
        <taxon>Basidiomycota</taxon>
        <taxon>Agaricomycotina</taxon>
        <taxon>Agaricomycetes</taxon>
        <taxon>Polyporales</taxon>
        <taxon>Gelatoporiaceae</taxon>
        <taxon>Obba</taxon>
    </lineage>
</organism>
<dbReference type="InterPro" id="IPR045341">
    <property type="entry name" value="DUF6532"/>
</dbReference>
<name>A0A8E2AN54_9APHY</name>
<gene>
    <name evidence="3" type="ORF">OBBRIDRAFT_850603</name>
</gene>
<sequence length="430" mass="47889">MNMISCHTRVSKGTMRIMMEVLGHMILSSYAPSRASQLSRAGTPLGATLDAEVTEPVNLPSSPGNNGDQVPSSSPLSSPLLRSTATARMISLVAAHIPQLPSTQHRAAEHHHSPSHTAVALSRPLGNQAALEGDPPHLKTPHFRDGQVPSGSPKASDYEPMVSRLILQAVYDFQVRVCTIDPFPEQDVQLRWAQDCWSTACTKAKIMYKIPSRILGLITERKSHARGTLRDKTRIAVITGYGLEQGLSSKAVKNNRALVVRLLGDRQAKQEKLFFWKDVEGPSGFAKHAVFTEVFRTEFFKSRTDAGVTYVDRFRPVSLPFLGLLFTVVECCLEEWRDGHLKKIKFSEADYRKKYEENLEILQEWSDMNPALVKQHRTQMYDKIRRDCGADPIEARVGLSDITRERLQAELAGHTGGSDSEVEDNQFGDA</sequence>
<reference evidence="3 4" key="1">
    <citation type="submission" date="2016-07" db="EMBL/GenBank/DDBJ databases">
        <title>Draft genome of the white-rot fungus Obba rivulosa 3A-2.</title>
        <authorList>
            <consortium name="DOE Joint Genome Institute"/>
            <person name="Miettinen O."/>
            <person name="Riley R."/>
            <person name="Acob R."/>
            <person name="Barry K."/>
            <person name="Cullen D."/>
            <person name="De Vries R."/>
            <person name="Hainaut M."/>
            <person name="Hatakka A."/>
            <person name="Henrissat B."/>
            <person name="Hilden K."/>
            <person name="Kuo R."/>
            <person name="Labutti K."/>
            <person name="Lipzen A."/>
            <person name="Makela M.R."/>
            <person name="Sandor L."/>
            <person name="Spatafora J.W."/>
            <person name="Grigoriev I.V."/>
            <person name="Hibbett D.S."/>
        </authorList>
    </citation>
    <scope>NUCLEOTIDE SEQUENCE [LARGE SCALE GENOMIC DNA]</scope>
    <source>
        <strain evidence="3 4">3A-2</strain>
    </source>
</reference>
<protein>
    <recommendedName>
        <fullName evidence="2">DUF6532 domain-containing protein</fullName>
    </recommendedName>
</protein>
<feature type="region of interest" description="Disordered" evidence="1">
    <location>
        <begin position="127"/>
        <end position="156"/>
    </location>
</feature>
<dbReference type="OrthoDB" id="2751838at2759"/>
<evidence type="ECO:0000313" key="4">
    <source>
        <dbReference type="Proteomes" id="UP000250043"/>
    </source>
</evidence>
<keyword evidence="4" id="KW-1185">Reference proteome</keyword>
<feature type="domain" description="DUF6532" evidence="2">
    <location>
        <begin position="169"/>
        <end position="365"/>
    </location>
</feature>
<feature type="region of interest" description="Disordered" evidence="1">
    <location>
        <begin position="411"/>
        <end position="430"/>
    </location>
</feature>
<feature type="region of interest" description="Disordered" evidence="1">
    <location>
        <begin position="55"/>
        <end position="79"/>
    </location>
</feature>
<evidence type="ECO:0000259" key="2">
    <source>
        <dbReference type="Pfam" id="PF20149"/>
    </source>
</evidence>